<organism evidence="1 2">
    <name type="scientific">Streptomyces javensis</name>
    <dbReference type="NCBI Taxonomy" id="114698"/>
    <lineage>
        <taxon>Bacteria</taxon>
        <taxon>Bacillati</taxon>
        <taxon>Actinomycetota</taxon>
        <taxon>Actinomycetes</taxon>
        <taxon>Kitasatosporales</taxon>
        <taxon>Streptomycetaceae</taxon>
        <taxon>Streptomyces</taxon>
        <taxon>Streptomyces violaceusniger group</taxon>
    </lineage>
</organism>
<sequence length="75" mass="8326">MLATPLVVVSVLGRGELRRCRPDCYLAPPEQRERPAGRFTAAEYGNRFDRDRLLAKGLVAHGAVRDHSSVAKVDH</sequence>
<proteinExistence type="predicted"/>
<comment type="caution">
    <text evidence="1">The sequence shown here is derived from an EMBL/GenBank/DDBJ whole genome shotgun (WGS) entry which is preliminary data.</text>
</comment>
<accession>A0ABN1WZP5</accession>
<protein>
    <submittedName>
        <fullName evidence="1">Uncharacterized protein</fullName>
    </submittedName>
</protein>
<name>A0ABN1WZP5_9ACTN</name>
<dbReference type="Proteomes" id="UP001500282">
    <property type="component" value="Unassembled WGS sequence"/>
</dbReference>
<dbReference type="EMBL" id="BAAAIH010000015">
    <property type="protein sequence ID" value="GAA1271498.1"/>
    <property type="molecule type" value="Genomic_DNA"/>
</dbReference>
<keyword evidence="2" id="KW-1185">Reference proteome</keyword>
<reference evidence="1 2" key="1">
    <citation type="journal article" date="2019" name="Int. J. Syst. Evol. Microbiol.">
        <title>The Global Catalogue of Microorganisms (GCM) 10K type strain sequencing project: providing services to taxonomists for standard genome sequencing and annotation.</title>
        <authorList>
            <consortium name="The Broad Institute Genomics Platform"/>
            <consortium name="The Broad Institute Genome Sequencing Center for Infectious Disease"/>
            <person name="Wu L."/>
            <person name="Ma J."/>
        </authorList>
    </citation>
    <scope>NUCLEOTIDE SEQUENCE [LARGE SCALE GENOMIC DNA]</scope>
    <source>
        <strain evidence="1 2">JCM 11448</strain>
    </source>
</reference>
<evidence type="ECO:0000313" key="2">
    <source>
        <dbReference type="Proteomes" id="UP001500282"/>
    </source>
</evidence>
<evidence type="ECO:0000313" key="1">
    <source>
        <dbReference type="EMBL" id="GAA1271498.1"/>
    </source>
</evidence>
<gene>
    <name evidence="1" type="ORF">GCM10009579_32690</name>
</gene>